<dbReference type="RefSeq" id="WP_320508193.1">
    <property type="nucleotide sequence ID" value="NZ_JAXCLW010000002.1"/>
</dbReference>
<dbReference type="Gene3D" id="3.90.550.10">
    <property type="entry name" value="Spore Coat Polysaccharide Biosynthesis Protein SpsA, Chain A"/>
    <property type="match status" value="1"/>
</dbReference>
<dbReference type="PANTHER" id="PTHR43584:SF8">
    <property type="entry name" value="N-ACETYLMURAMATE ALPHA-1-PHOSPHATE URIDYLYLTRANSFERASE"/>
    <property type="match status" value="1"/>
</dbReference>
<dbReference type="InterPro" id="IPR005835">
    <property type="entry name" value="NTP_transferase_dom"/>
</dbReference>
<keyword evidence="1" id="KW-0808">Transferase</keyword>
<dbReference type="GO" id="GO:0016779">
    <property type="term" value="F:nucleotidyltransferase activity"/>
    <property type="evidence" value="ECO:0007669"/>
    <property type="project" value="UniProtKB-KW"/>
</dbReference>
<evidence type="ECO:0000313" key="4">
    <source>
        <dbReference type="EMBL" id="MDY0883148.1"/>
    </source>
</evidence>
<evidence type="ECO:0000313" key="5">
    <source>
        <dbReference type="Proteomes" id="UP001279642"/>
    </source>
</evidence>
<dbReference type="InterPro" id="IPR050065">
    <property type="entry name" value="GlmU-like"/>
</dbReference>
<dbReference type="Proteomes" id="UP001279642">
    <property type="component" value="Unassembled WGS sequence"/>
</dbReference>
<dbReference type="CDD" id="cd02523">
    <property type="entry name" value="PC_cytidylyltransferase"/>
    <property type="match status" value="1"/>
</dbReference>
<feature type="domain" description="Nucleotidyl transferase" evidence="3">
    <location>
        <begin position="2"/>
        <end position="133"/>
    </location>
</feature>
<evidence type="ECO:0000259" key="3">
    <source>
        <dbReference type="Pfam" id="PF00483"/>
    </source>
</evidence>
<organism evidence="4 5">
    <name type="scientific">Dongia soli</name>
    <dbReference type="NCBI Taxonomy" id="600628"/>
    <lineage>
        <taxon>Bacteria</taxon>
        <taxon>Pseudomonadati</taxon>
        <taxon>Pseudomonadota</taxon>
        <taxon>Alphaproteobacteria</taxon>
        <taxon>Rhodospirillales</taxon>
        <taxon>Dongiaceae</taxon>
        <taxon>Dongia</taxon>
    </lineage>
</organism>
<keyword evidence="5" id="KW-1185">Reference proteome</keyword>
<dbReference type="InterPro" id="IPR029044">
    <property type="entry name" value="Nucleotide-diphossugar_trans"/>
</dbReference>
<name>A0ABU5EAD3_9PROT</name>
<keyword evidence="2 4" id="KW-0548">Nucleotidyltransferase</keyword>
<evidence type="ECO:0000256" key="1">
    <source>
        <dbReference type="ARBA" id="ARBA00022679"/>
    </source>
</evidence>
<evidence type="ECO:0000256" key="2">
    <source>
        <dbReference type="ARBA" id="ARBA00022695"/>
    </source>
</evidence>
<proteinExistence type="predicted"/>
<dbReference type="Pfam" id="PF00483">
    <property type="entry name" value="NTP_transferase"/>
    <property type="match status" value="1"/>
</dbReference>
<gene>
    <name evidence="4" type="ORF">SMD27_09850</name>
</gene>
<dbReference type="SUPFAM" id="SSF53448">
    <property type="entry name" value="Nucleotide-diphospho-sugar transferases"/>
    <property type="match status" value="1"/>
</dbReference>
<sequence>MKAIILSAGQGSRLLPLTEGRPKCLLPLGEKTLIEWQIWALTQGGVDDIAVVVGYHATDVQALLKKLESPKLKIRTIFNPFYKLADNLASCWLARHEMDRDFVILNGDTVIEPAIFQRLLASPAAPITVTIDKKEDYDADDMKVHLKGTRLLDIGKTLTQDRTNGESIGMLLFRNDGPKLFTDTLDRIMHTPEGLKWWYLRAIGQIAEHHQVETCSIEGLSWGEVDFPADLDSVTTLVSEWNS</sequence>
<accession>A0ABU5EAD3</accession>
<reference evidence="4 5" key="1">
    <citation type="journal article" date="2016" name="Antonie Van Leeuwenhoek">
        <title>Dongia soli sp. nov., isolated from soil from Dokdo, Korea.</title>
        <authorList>
            <person name="Kim D.U."/>
            <person name="Lee H."/>
            <person name="Kim H."/>
            <person name="Kim S.G."/>
            <person name="Ka J.O."/>
        </authorList>
    </citation>
    <scope>NUCLEOTIDE SEQUENCE [LARGE SCALE GENOMIC DNA]</scope>
    <source>
        <strain evidence="4 5">D78</strain>
    </source>
</reference>
<dbReference type="EMBL" id="JAXCLW010000002">
    <property type="protein sequence ID" value="MDY0883148.1"/>
    <property type="molecule type" value="Genomic_DNA"/>
</dbReference>
<dbReference type="PANTHER" id="PTHR43584">
    <property type="entry name" value="NUCLEOTIDYL TRANSFERASE"/>
    <property type="match status" value="1"/>
</dbReference>
<protein>
    <submittedName>
        <fullName evidence="4">Phosphocholine cytidylyltransferase family protein</fullName>
    </submittedName>
</protein>
<comment type="caution">
    <text evidence="4">The sequence shown here is derived from an EMBL/GenBank/DDBJ whole genome shotgun (WGS) entry which is preliminary data.</text>
</comment>